<dbReference type="InterPro" id="IPR036390">
    <property type="entry name" value="WH_DNA-bd_sf"/>
</dbReference>
<dbReference type="PRINTS" id="PR00039">
    <property type="entry name" value="HTHLYSR"/>
</dbReference>
<dbReference type="InterPro" id="IPR000847">
    <property type="entry name" value="LysR_HTH_N"/>
</dbReference>
<dbReference type="SUPFAM" id="SSF53850">
    <property type="entry name" value="Periplasmic binding protein-like II"/>
    <property type="match status" value="1"/>
</dbReference>
<dbReference type="Proteomes" id="UP000028643">
    <property type="component" value="Unassembled WGS sequence"/>
</dbReference>
<dbReference type="PANTHER" id="PTHR30579:SF7">
    <property type="entry name" value="HTH-TYPE TRANSCRIPTIONAL REGULATOR LRHA-RELATED"/>
    <property type="match status" value="1"/>
</dbReference>
<evidence type="ECO:0000256" key="4">
    <source>
        <dbReference type="ARBA" id="ARBA00023163"/>
    </source>
</evidence>
<dbReference type="InterPro" id="IPR050176">
    <property type="entry name" value="LTTR"/>
</dbReference>
<keyword evidence="3" id="KW-0238">DNA-binding</keyword>
<dbReference type="PANTHER" id="PTHR30579">
    <property type="entry name" value="TRANSCRIPTIONAL REGULATOR"/>
    <property type="match status" value="1"/>
</dbReference>
<dbReference type="GO" id="GO:0003700">
    <property type="term" value="F:DNA-binding transcription factor activity"/>
    <property type="evidence" value="ECO:0007669"/>
    <property type="project" value="InterPro"/>
</dbReference>
<evidence type="ECO:0000259" key="5">
    <source>
        <dbReference type="PROSITE" id="PS50931"/>
    </source>
</evidence>
<dbReference type="EMBL" id="JPQT01000130">
    <property type="protein sequence ID" value="KFE47106.1"/>
    <property type="molecule type" value="Genomic_DNA"/>
</dbReference>
<sequence length="301" mass="33340">MSRSRTIDLALIRTFVVVAQTGSISAAARQLHLTQGGISQQVKRLETFFDCLLLERDPQGTQLTDRGADFLPKARRLLELNDRVCEEMTGPHSGETVRVGVPYDMAGAHFAPILKAYAHRHPNVEVTIVTGSSVDLMQDFSRGLVDLTISQCPENEAVGERLSLEPLVWIGTADELFRQRPLPLCFVTPTCTFRRTVFAMLGQAHISWRVVFENASVDATLSTVRSGLALTPWLRSLMPEDFRELGADCGLPLLPDFAIELHVSQHAGTGALEMAEVIRQHYRQSAMPPTLIRRAARSLTP</sequence>
<accession>A0A085UV93</accession>
<dbReference type="Pfam" id="PF03466">
    <property type="entry name" value="LysR_substrate"/>
    <property type="match status" value="1"/>
</dbReference>
<reference evidence="6 7" key="1">
    <citation type="submission" date="2014-07" db="EMBL/GenBank/DDBJ databases">
        <title>Draft Genome Sequences of Environmental Pseudomonas syringae strains.</title>
        <authorList>
            <person name="Baltrus D.A."/>
            <person name="Berge O."/>
            <person name="Morris C."/>
        </authorList>
    </citation>
    <scope>NUCLEOTIDE SEQUENCE [LARGE SCALE GENOMIC DNA]</scope>
    <source>
        <strain evidence="6 7">CEB003</strain>
    </source>
</reference>
<dbReference type="Gene3D" id="3.40.190.10">
    <property type="entry name" value="Periplasmic binding protein-like II"/>
    <property type="match status" value="2"/>
</dbReference>
<dbReference type="FunFam" id="1.10.10.10:FF:000001">
    <property type="entry name" value="LysR family transcriptional regulator"/>
    <property type="match status" value="1"/>
</dbReference>
<comment type="caution">
    <text evidence="6">The sequence shown here is derived from an EMBL/GenBank/DDBJ whole genome shotgun (WGS) entry which is preliminary data.</text>
</comment>
<dbReference type="RefSeq" id="WP_047578100.1">
    <property type="nucleotide sequence ID" value="NZ_JPQT01000130.1"/>
</dbReference>
<feature type="domain" description="HTH lysR-type" evidence="5">
    <location>
        <begin position="7"/>
        <end position="64"/>
    </location>
</feature>
<dbReference type="Gene3D" id="1.10.10.10">
    <property type="entry name" value="Winged helix-like DNA-binding domain superfamily/Winged helix DNA-binding domain"/>
    <property type="match status" value="1"/>
</dbReference>
<dbReference type="PATRIC" id="fig|317.174.peg.4813"/>
<proteinExistence type="inferred from homology"/>
<protein>
    <recommendedName>
        <fullName evidence="5">HTH lysR-type domain-containing protein</fullName>
    </recommendedName>
</protein>
<evidence type="ECO:0000313" key="7">
    <source>
        <dbReference type="Proteomes" id="UP000028643"/>
    </source>
</evidence>
<keyword evidence="4" id="KW-0804">Transcription</keyword>
<dbReference type="AlphaFoldDB" id="A0A085UV93"/>
<dbReference type="Pfam" id="PF00126">
    <property type="entry name" value="HTH_1"/>
    <property type="match status" value="1"/>
</dbReference>
<evidence type="ECO:0000256" key="3">
    <source>
        <dbReference type="ARBA" id="ARBA00023125"/>
    </source>
</evidence>
<dbReference type="GO" id="GO:0003677">
    <property type="term" value="F:DNA binding"/>
    <property type="evidence" value="ECO:0007669"/>
    <property type="project" value="UniProtKB-KW"/>
</dbReference>
<dbReference type="InterPro" id="IPR005119">
    <property type="entry name" value="LysR_subst-bd"/>
</dbReference>
<evidence type="ECO:0000256" key="2">
    <source>
        <dbReference type="ARBA" id="ARBA00023015"/>
    </source>
</evidence>
<organism evidence="6 7">
    <name type="scientific">Pseudomonas syringae</name>
    <dbReference type="NCBI Taxonomy" id="317"/>
    <lineage>
        <taxon>Bacteria</taxon>
        <taxon>Pseudomonadati</taxon>
        <taxon>Pseudomonadota</taxon>
        <taxon>Gammaproteobacteria</taxon>
        <taxon>Pseudomonadales</taxon>
        <taxon>Pseudomonadaceae</taxon>
        <taxon>Pseudomonas</taxon>
    </lineage>
</organism>
<comment type="similarity">
    <text evidence="1">Belongs to the LysR transcriptional regulatory family.</text>
</comment>
<dbReference type="SUPFAM" id="SSF46785">
    <property type="entry name" value="Winged helix' DNA-binding domain"/>
    <property type="match status" value="1"/>
</dbReference>
<dbReference type="InterPro" id="IPR036388">
    <property type="entry name" value="WH-like_DNA-bd_sf"/>
</dbReference>
<name>A0A085UV93_PSESX</name>
<evidence type="ECO:0000256" key="1">
    <source>
        <dbReference type="ARBA" id="ARBA00009437"/>
    </source>
</evidence>
<keyword evidence="2" id="KW-0805">Transcription regulation</keyword>
<gene>
    <name evidence="6" type="ORF">IV02_23530</name>
</gene>
<evidence type="ECO:0000313" key="6">
    <source>
        <dbReference type="EMBL" id="KFE47106.1"/>
    </source>
</evidence>
<dbReference type="PROSITE" id="PS50931">
    <property type="entry name" value="HTH_LYSR"/>
    <property type="match status" value="1"/>
</dbReference>